<evidence type="ECO:0000259" key="2">
    <source>
        <dbReference type="Pfam" id="PF12680"/>
    </source>
</evidence>
<organism evidence="3 4">
    <name type="scientific">Lutimonas vermicola</name>
    <dbReference type="NCBI Taxonomy" id="414288"/>
    <lineage>
        <taxon>Bacteria</taxon>
        <taxon>Pseudomonadati</taxon>
        <taxon>Bacteroidota</taxon>
        <taxon>Flavobacteriia</taxon>
        <taxon>Flavobacteriales</taxon>
        <taxon>Flavobacteriaceae</taxon>
        <taxon>Lutimonas</taxon>
    </lineage>
</organism>
<dbReference type="Pfam" id="PF12680">
    <property type="entry name" value="SnoaL_2"/>
    <property type="match status" value="1"/>
</dbReference>
<evidence type="ECO:0000313" key="3">
    <source>
        <dbReference type="EMBL" id="MEL4456499.1"/>
    </source>
</evidence>
<name>A0ABU9L236_9FLAO</name>
<dbReference type="InterPro" id="IPR037401">
    <property type="entry name" value="SnoaL-like"/>
</dbReference>
<feature type="signal peptide" evidence="1">
    <location>
        <begin position="1"/>
        <end position="21"/>
    </location>
</feature>
<dbReference type="EMBL" id="JBCDNA010000002">
    <property type="protein sequence ID" value="MEL4456499.1"/>
    <property type="molecule type" value="Genomic_DNA"/>
</dbReference>
<dbReference type="PROSITE" id="PS51257">
    <property type="entry name" value="PROKAR_LIPOPROTEIN"/>
    <property type="match status" value="1"/>
</dbReference>
<keyword evidence="1" id="KW-0732">Signal</keyword>
<dbReference type="InterPro" id="IPR032710">
    <property type="entry name" value="NTF2-like_dom_sf"/>
</dbReference>
<protein>
    <submittedName>
        <fullName evidence="3">Nuclear transport factor 2 family protein</fullName>
    </submittedName>
</protein>
<comment type="caution">
    <text evidence="3">The sequence shown here is derived from an EMBL/GenBank/DDBJ whole genome shotgun (WGS) entry which is preliminary data.</text>
</comment>
<sequence length="176" mass="19381">MKTTSKIFTLMIAVVLTLAMGCKQENKKSTSVQQETGVKTDKQMIQDSLTNFGKRYAAAWSSKNPNDLASFYTTDGILLDGDGISVTGRDSIAYISKIFHDEIPDIVVSLDSMVDAINGVEFHWLLEGTNTKGVKVKMTGHEVMQIENGLITKSQGSYTNGEYEKIVKEASENKTE</sequence>
<dbReference type="Gene3D" id="3.10.450.50">
    <property type="match status" value="1"/>
</dbReference>
<feature type="domain" description="SnoaL-like" evidence="2">
    <location>
        <begin position="55"/>
        <end position="152"/>
    </location>
</feature>
<dbReference type="SUPFAM" id="SSF54427">
    <property type="entry name" value="NTF2-like"/>
    <property type="match status" value="1"/>
</dbReference>
<feature type="chain" id="PRO_5045255659" evidence="1">
    <location>
        <begin position="22"/>
        <end position="176"/>
    </location>
</feature>
<evidence type="ECO:0000313" key="4">
    <source>
        <dbReference type="Proteomes" id="UP001474120"/>
    </source>
</evidence>
<accession>A0ABU9L236</accession>
<reference evidence="3 4" key="1">
    <citation type="submission" date="2024-04" db="EMBL/GenBank/DDBJ databases">
        <title>whole genome sequencing of Lutimonas vermicola strain IMCC1616.</title>
        <authorList>
            <person name="Bae S.S."/>
        </authorList>
    </citation>
    <scope>NUCLEOTIDE SEQUENCE [LARGE SCALE GENOMIC DNA]</scope>
    <source>
        <strain evidence="3 4">IMCC1616</strain>
    </source>
</reference>
<keyword evidence="4" id="KW-1185">Reference proteome</keyword>
<evidence type="ECO:0000256" key="1">
    <source>
        <dbReference type="SAM" id="SignalP"/>
    </source>
</evidence>
<dbReference type="RefSeq" id="WP_342160645.1">
    <property type="nucleotide sequence ID" value="NZ_JBCDNA010000002.1"/>
</dbReference>
<proteinExistence type="predicted"/>
<dbReference type="Proteomes" id="UP001474120">
    <property type="component" value="Unassembled WGS sequence"/>
</dbReference>
<gene>
    <name evidence="3" type="ORF">AABB81_11370</name>
</gene>